<dbReference type="PANTHER" id="PTHR33673">
    <property type="entry name" value="SUPPRESSOR SRP40-LIKE PROTEIN"/>
    <property type="match status" value="1"/>
</dbReference>
<name>A0ABD3DV27_9LAMI</name>
<evidence type="ECO:0000313" key="2">
    <source>
        <dbReference type="EMBL" id="KAL3646094.1"/>
    </source>
</evidence>
<feature type="compositionally biased region" description="Basic and acidic residues" evidence="1">
    <location>
        <begin position="19"/>
        <end position="29"/>
    </location>
</feature>
<organism evidence="3 4">
    <name type="scientific">Castilleja foliolosa</name>
    <dbReference type="NCBI Taxonomy" id="1961234"/>
    <lineage>
        <taxon>Eukaryota</taxon>
        <taxon>Viridiplantae</taxon>
        <taxon>Streptophyta</taxon>
        <taxon>Embryophyta</taxon>
        <taxon>Tracheophyta</taxon>
        <taxon>Spermatophyta</taxon>
        <taxon>Magnoliopsida</taxon>
        <taxon>eudicotyledons</taxon>
        <taxon>Gunneridae</taxon>
        <taxon>Pentapetalae</taxon>
        <taxon>asterids</taxon>
        <taxon>lamiids</taxon>
        <taxon>Lamiales</taxon>
        <taxon>Orobanchaceae</taxon>
        <taxon>Pedicularideae</taxon>
        <taxon>Castillejinae</taxon>
        <taxon>Castilleja</taxon>
    </lineage>
</organism>
<accession>A0ABD3DV27</accession>
<reference evidence="3" key="2">
    <citation type="submission" date="2024-11" db="EMBL/GenBank/DDBJ databases">
        <authorList>
            <person name="Burger M."/>
            <person name="Chory J."/>
        </authorList>
    </citation>
    <scope>NUCLEOTIDE SEQUENCE</scope>
    <source>
        <strain evidence="3">Tecolote</strain>
        <tissue evidence="3">Flower</tissue>
    </source>
</reference>
<dbReference type="EMBL" id="JAVIJP010000013">
    <property type="protein sequence ID" value="KAL3646094.1"/>
    <property type="molecule type" value="Genomic_DNA"/>
</dbReference>
<dbReference type="PANTHER" id="PTHR33673:SF36">
    <property type="entry name" value="MYB-LIKE PROTEIN Q"/>
    <property type="match status" value="1"/>
</dbReference>
<gene>
    <name evidence="2" type="ORF">CASFOL_011274</name>
    <name evidence="3" type="ORF">CASFOL_011280</name>
</gene>
<dbReference type="EMBL" id="JAVIJP010000013">
    <property type="protein sequence ID" value="KAL3646100.1"/>
    <property type="molecule type" value="Genomic_DNA"/>
</dbReference>
<keyword evidence="4" id="KW-1185">Reference proteome</keyword>
<evidence type="ECO:0000256" key="1">
    <source>
        <dbReference type="SAM" id="MobiDB-lite"/>
    </source>
</evidence>
<reference evidence="3" key="1">
    <citation type="journal article" date="2024" name="IScience">
        <title>Strigolactones Initiate the Formation of Haustorium-like Structures in Castilleja.</title>
        <authorList>
            <person name="Buerger M."/>
            <person name="Peterson D."/>
            <person name="Chory J."/>
        </authorList>
    </citation>
    <scope>NUCLEOTIDE SEQUENCE</scope>
    <source>
        <strain evidence="3">Tecolote</strain>
        <tissue evidence="3">Flower</tissue>
    </source>
</reference>
<proteinExistence type="predicted"/>
<sequence>MEPESVKVTIEPEPVKVTIEPEKDNKPDLNNDGNKQSSRLSSSSLDLAIDEKDFLSPHPWSMISASPPPDFGPHLLPDLSTDIYDPNRIPASVFSTKPDGWSVASNESLFSIQMGNNSFSHDNAILYEKSGELGRLDDWNPIGSQLSVHGNVSEPKKGHNNNCELSGGLKTVNEESSLTSGEVSRVDSFDSPRLEPYRLVKMSTCPFQVTLKKLWTATPLPFLLALKRQIQLKWKILTLSALCMLKTDPYLFREKPVSPIIRKMKPFYVKRR</sequence>
<feature type="region of interest" description="Disordered" evidence="1">
    <location>
        <begin position="1"/>
        <end position="43"/>
    </location>
</feature>
<comment type="caution">
    <text evidence="3">The sequence shown here is derived from an EMBL/GenBank/DDBJ whole genome shotgun (WGS) entry which is preliminary data.</text>
</comment>
<dbReference type="AlphaFoldDB" id="A0ABD3DV27"/>
<protein>
    <submittedName>
        <fullName evidence="3">Uncharacterized protein</fullName>
    </submittedName>
</protein>
<dbReference type="Proteomes" id="UP001632038">
    <property type="component" value="Unassembled WGS sequence"/>
</dbReference>
<evidence type="ECO:0000313" key="4">
    <source>
        <dbReference type="Proteomes" id="UP001632038"/>
    </source>
</evidence>
<evidence type="ECO:0000313" key="3">
    <source>
        <dbReference type="EMBL" id="KAL3646100.1"/>
    </source>
</evidence>